<evidence type="ECO:0000256" key="9">
    <source>
        <dbReference type="ARBA" id="ARBA00022801"/>
    </source>
</evidence>
<reference evidence="16" key="1">
    <citation type="submission" date="2015-02" db="EMBL/GenBank/DDBJ databases">
        <authorList>
            <person name="Chooi Y.-H."/>
        </authorList>
    </citation>
    <scope>NUCLEOTIDE SEQUENCE [LARGE SCALE GENOMIC DNA]</scope>
    <source>
        <strain evidence="16">strain Y</strain>
    </source>
</reference>
<evidence type="ECO:0000256" key="3">
    <source>
        <dbReference type="ARBA" id="ARBA00010088"/>
    </source>
</evidence>
<evidence type="ECO:0000256" key="7">
    <source>
        <dbReference type="ARBA" id="ARBA00022490"/>
    </source>
</evidence>
<dbReference type="GO" id="GO:0005737">
    <property type="term" value="C:cytoplasm"/>
    <property type="evidence" value="ECO:0007669"/>
    <property type="project" value="UniProtKB-SubCell"/>
</dbReference>
<feature type="active site" description="Nucleophile" evidence="12">
    <location>
        <position position="118"/>
    </location>
</feature>
<evidence type="ECO:0000256" key="13">
    <source>
        <dbReference type="RuleBase" id="RU003421"/>
    </source>
</evidence>
<dbReference type="InterPro" id="IPR029058">
    <property type="entry name" value="AB_hydrolase_fold"/>
</dbReference>
<dbReference type="Pfam" id="PF00561">
    <property type="entry name" value="Abhydrolase_1"/>
    <property type="match status" value="1"/>
</dbReference>
<evidence type="ECO:0000313" key="15">
    <source>
        <dbReference type="EMBL" id="CPR21762.1"/>
    </source>
</evidence>
<evidence type="ECO:0000256" key="8">
    <source>
        <dbReference type="ARBA" id="ARBA00022670"/>
    </source>
</evidence>
<comment type="catalytic activity">
    <reaction evidence="1 11 13">
        <text>Release of N-terminal proline from a peptide.</text>
        <dbReference type="EC" id="3.4.11.5"/>
    </reaction>
</comment>
<dbReference type="PANTHER" id="PTHR43722:SF1">
    <property type="entry name" value="PROLINE IMINOPEPTIDASE"/>
    <property type="match status" value="1"/>
</dbReference>
<keyword evidence="7 11" id="KW-0963">Cytoplasm</keyword>
<dbReference type="InterPro" id="IPR005944">
    <property type="entry name" value="Pro_iminopeptidase"/>
</dbReference>
<keyword evidence="6 11" id="KW-0031">Aminopeptidase</keyword>
<comment type="similarity">
    <text evidence="3 11 13">Belongs to the peptidase S33 family.</text>
</comment>
<dbReference type="SUPFAM" id="SSF53474">
    <property type="entry name" value="alpha/beta-Hydrolases"/>
    <property type="match status" value="1"/>
</dbReference>
<dbReference type="NCBIfam" id="TIGR01249">
    <property type="entry name" value="pro_imino_pep_1"/>
    <property type="match status" value="1"/>
</dbReference>
<evidence type="ECO:0000256" key="12">
    <source>
        <dbReference type="PIRSR" id="PIRSR006431-1"/>
    </source>
</evidence>
<evidence type="ECO:0000256" key="4">
    <source>
        <dbReference type="ARBA" id="ARBA00012568"/>
    </source>
</evidence>
<evidence type="ECO:0000256" key="11">
    <source>
        <dbReference type="PIRNR" id="PIRNR006431"/>
    </source>
</evidence>
<evidence type="ECO:0000256" key="6">
    <source>
        <dbReference type="ARBA" id="ARBA00022438"/>
    </source>
</evidence>
<feature type="active site" description="Proton donor" evidence="12">
    <location>
        <position position="302"/>
    </location>
</feature>
<dbReference type="PIRSF" id="PIRSF006431">
    <property type="entry name" value="Pept_S33"/>
    <property type="match status" value="1"/>
</dbReference>
<dbReference type="InterPro" id="IPR000073">
    <property type="entry name" value="AB_hydrolase_1"/>
</dbReference>
<dbReference type="OrthoDB" id="9796770at2"/>
<dbReference type="KEGG" id="fiy:BN1229_v1_3195"/>
<gene>
    <name evidence="15" type="primary">pip</name>
    <name evidence="15" type="ORF">YBN1229_v1_3195</name>
</gene>
<dbReference type="GO" id="GO:0004177">
    <property type="term" value="F:aminopeptidase activity"/>
    <property type="evidence" value="ECO:0007669"/>
    <property type="project" value="UniProtKB-UniRule"/>
</dbReference>
<dbReference type="PRINTS" id="PR00111">
    <property type="entry name" value="ABHYDROLASE"/>
</dbReference>
<dbReference type="PRINTS" id="PR00793">
    <property type="entry name" value="PROAMNOPTASE"/>
</dbReference>
<feature type="active site" evidence="12">
    <location>
        <position position="274"/>
    </location>
</feature>
<dbReference type="GO" id="GO:0006508">
    <property type="term" value="P:proteolysis"/>
    <property type="evidence" value="ECO:0007669"/>
    <property type="project" value="UniProtKB-KW"/>
</dbReference>
<dbReference type="PANTHER" id="PTHR43722">
    <property type="entry name" value="PROLINE IMINOPEPTIDASE"/>
    <property type="match status" value="1"/>
</dbReference>
<accession>A0A0D6JJ73</accession>
<dbReference type="KEGG" id="fil:BN1229_v1_2718"/>
<evidence type="ECO:0000256" key="5">
    <source>
        <dbReference type="ARBA" id="ARBA00021843"/>
    </source>
</evidence>
<evidence type="ECO:0000256" key="2">
    <source>
        <dbReference type="ARBA" id="ARBA00004496"/>
    </source>
</evidence>
<evidence type="ECO:0000256" key="10">
    <source>
        <dbReference type="ARBA" id="ARBA00029605"/>
    </source>
</evidence>
<dbReference type="EMBL" id="LN829119">
    <property type="protein sequence ID" value="CPR21762.1"/>
    <property type="molecule type" value="Genomic_DNA"/>
</dbReference>
<protein>
    <recommendedName>
        <fullName evidence="5 11">Proline iminopeptidase</fullName>
        <shortName evidence="11">PIP</shortName>
        <ecNumber evidence="4 11">3.4.11.5</ecNumber>
    </recommendedName>
    <alternativeName>
        <fullName evidence="10 11">Prolyl aminopeptidase</fullName>
    </alternativeName>
</protein>
<keyword evidence="8 11" id="KW-0645">Protease</keyword>
<comment type="subcellular location">
    <subcellularLocation>
        <location evidence="2 11">Cytoplasm</location>
    </subcellularLocation>
</comment>
<dbReference type="InterPro" id="IPR002410">
    <property type="entry name" value="Peptidase_S33"/>
</dbReference>
<dbReference type="EC" id="3.4.11.5" evidence="4 11"/>
<keyword evidence="16" id="KW-1185">Reference proteome</keyword>
<dbReference type="RefSeq" id="WP_046480403.1">
    <property type="nucleotide sequence ID" value="NZ_LN829118.1"/>
</dbReference>
<feature type="domain" description="AB hydrolase-1" evidence="14">
    <location>
        <begin position="46"/>
        <end position="305"/>
    </location>
</feature>
<keyword evidence="9 11" id="KW-0378">Hydrolase</keyword>
<dbReference type="Gene3D" id="3.40.50.1820">
    <property type="entry name" value="alpha/beta hydrolase"/>
    <property type="match status" value="1"/>
</dbReference>
<evidence type="ECO:0000259" key="14">
    <source>
        <dbReference type="Pfam" id="PF00561"/>
    </source>
</evidence>
<sequence>MTEAAEKKPEIRPAQIRPYDAIMLDVGDGHWLYVEEVGNRDGVPALFLHGGPGSGAQHTSRNVFDPERHRAILFDQRGAGRSHPYLARHANTTAHLINDIERIRSHFRIEKWLVVGGSWGSTLALAYAEAHPARVTGLVLRAVFLGTRAEVEWAFIEGPKRFRPELYDAFVAFLDKRERDDPLKAYLARLNNPDPAVYAPAAHMWNAYERALSQLAPRNAKLPTSFDKKARLPPTALMEAHYIASDFFLQDGQLLTNAHALARIPGTIVQGRYDLLCPPSAAYALAQRWPHAKLELVDGAGHDVNEPGILPAMQKALLELT</sequence>
<proteinExistence type="inferred from homology"/>
<dbReference type="AlphaFoldDB" id="A0A0D6JJ73"/>
<organism evidence="15 16">
    <name type="scientific">Candidatus Filomicrobium marinum</name>
    <dbReference type="NCBI Taxonomy" id="1608628"/>
    <lineage>
        <taxon>Bacteria</taxon>
        <taxon>Pseudomonadati</taxon>
        <taxon>Pseudomonadota</taxon>
        <taxon>Alphaproteobacteria</taxon>
        <taxon>Hyphomicrobiales</taxon>
        <taxon>Hyphomicrobiaceae</taxon>
        <taxon>Filomicrobium</taxon>
    </lineage>
</organism>
<evidence type="ECO:0000313" key="16">
    <source>
        <dbReference type="Proteomes" id="UP000033187"/>
    </source>
</evidence>
<name>A0A0D6JJ73_9HYPH</name>
<evidence type="ECO:0000256" key="1">
    <source>
        <dbReference type="ARBA" id="ARBA00001585"/>
    </source>
</evidence>
<dbReference type="Proteomes" id="UP000033187">
    <property type="component" value="Chromosome 1"/>
</dbReference>